<keyword evidence="2" id="KW-1185">Reference proteome</keyword>
<protein>
    <submittedName>
        <fullName evidence="1">Uncharacterized protein</fullName>
    </submittedName>
</protein>
<organism evidence="1 2">
    <name type="scientific">Gonium pectorale</name>
    <name type="common">Green alga</name>
    <dbReference type="NCBI Taxonomy" id="33097"/>
    <lineage>
        <taxon>Eukaryota</taxon>
        <taxon>Viridiplantae</taxon>
        <taxon>Chlorophyta</taxon>
        <taxon>core chlorophytes</taxon>
        <taxon>Chlorophyceae</taxon>
        <taxon>CS clade</taxon>
        <taxon>Chlamydomonadales</taxon>
        <taxon>Volvocaceae</taxon>
        <taxon>Gonium</taxon>
    </lineage>
</organism>
<reference evidence="2" key="1">
    <citation type="journal article" date="2016" name="Nat. Commun.">
        <title>The Gonium pectorale genome demonstrates co-option of cell cycle regulation during the evolution of multicellularity.</title>
        <authorList>
            <person name="Hanschen E.R."/>
            <person name="Marriage T.N."/>
            <person name="Ferris P.J."/>
            <person name="Hamaji T."/>
            <person name="Toyoda A."/>
            <person name="Fujiyama A."/>
            <person name="Neme R."/>
            <person name="Noguchi H."/>
            <person name="Minakuchi Y."/>
            <person name="Suzuki M."/>
            <person name="Kawai-Toyooka H."/>
            <person name="Smith D.R."/>
            <person name="Sparks H."/>
            <person name="Anderson J."/>
            <person name="Bakaric R."/>
            <person name="Luria V."/>
            <person name="Karger A."/>
            <person name="Kirschner M.W."/>
            <person name="Durand P.M."/>
            <person name="Michod R.E."/>
            <person name="Nozaki H."/>
            <person name="Olson B.J."/>
        </authorList>
    </citation>
    <scope>NUCLEOTIDE SEQUENCE [LARGE SCALE GENOMIC DNA]</scope>
    <source>
        <strain evidence="2">NIES-2863</strain>
    </source>
</reference>
<proteinExistence type="predicted"/>
<dbReference type="AlphaFoldDB" id="A0A150GY75"/>
<dbReference type="Proteomes" id="UP000075714">
    <property type="component" value="Unassembled WGS sequence"/>
</dbReference>
<accession>A0A150GY75</accession>
<comment type="caution">
    <text evidence="1">The sequence shown here is derived from an EMBL/GenBank/DDBJ whole genome shotgun (WGS) entry which is preliminary data.</text>
</comment>
<gene>
    <name evidence="1" type="ORF">GPECTOR_4g851</name>
</gene>
<evidence type="ECO:0000313" key="1">
    <source>
        <dbReference type="EMBL" id="KXZ54781.1"/>
    </source>
</evidence>
<dbReference type="EMBL" id="LSYV01000005">
    <property type="protein sequence ID" value="KXZ54781.1"/>
    <property type="molecule type" value="Genomic_DNA"/>
</dbReference>
<name>A0A150GY75_GONPE</name>
<evidence type="ECO:0000313" key="2">
    <source>
        <dbReference type="Proteomes" id="UP000075714"/>
    </source>
</evidence>
<sequence length="116" mass="12521">MASDEGLTIEQESAIQHALNLQIQATYKLQSGDSALNTLLNTLRFHMYELQKALEDGPTPASTSVVKTLAEAEAPALRAVEQHIAAQEPQLDTVAMQAFESLLGAFRAQGEVVSQL</sequence>